<comment type="similarity">
    <text evidence="2 11">Belongs to the mitochondrial carrier (TC 2.A.29) family.</text>
</comment>
<evidence type="ECO:0000313" key="15">
    <source>
        <dbReference type="Proteomes" id="UP001172155"/>
    </source>
</evidence>
<proteinExistence type="inferred from homology"/>
<dbReference type="AlphaFoldDB" id="A0AA40F3R7"/>
<dbReference type="Pfam" id="PF00153">
    <property type="entry name" value="Mito_carr"/>
    <property type="match status" value="3"/>
</dbReference>
<feature type="compositionally biased region" description="Low complexity" evidence="12">
    <location>
        <begin position="43"/>
        <end position="60"/>
    </location>
</feature>
<keyword evidence="9 10" id="KW-0472">Membrane</keyword>
<feature type="transmembrane region" description="Helical" evidence="13">
    <location>
        <begin position="72"/>
        <end position="92"/>
    </location>
</feature>
<dbReference type="Proteomes" id="UP001172155">
    <property type="component" value="Unassembled WGS sequence"/>
</dbReference>
<dbReference type="InterPro" id="IPR023395">
    <property type="entry name" value="MCP_dom_sf"/>
</dbReference>
<dbReference type="InterPro" id="IPR002067">
    <property type="entry name" value="MCP"/>
</dbReference>
<keyword evidence="8" id="KW-0496">Mitochondrion</keyword>
<feature type="compositionally biased region" description="Pro residues" evidence="12">
    <location>
        <begin position="33"/>
        <end position="42"/>
    </location>
</feature>
<protein>
    <submittedName>
        <fullName evidence="14">Mitochondrial carrier domain-containing protein</fullName>
    </submittedName>
</protein>
<gene>
    <name evidence="14" type="ORF">B0T18DRAFT_488106</name>
</gene>
<dbReference type="InterPro" id="IPR050567">
    <property type="entry name" value="Mitochondrial_Carrier"/>
</dbReference>
<organism evidence="14 15">
    <name type="scientific">Schizothecium vesticola</name>
    <dbReference type="NCBI Taxonomy" id="314040"/>
    <lineage>
        <taxon>Eukaryota</taxon>
        <taxon>Fungi</taxon>
        <taxon>Dikarya</taxon>
        <taxon>Ascomycota</taxon>
        <taxon>Pezizomycotina</taxon>
        <taxon>Sordariomycetes</taxon>
        <taxon>Sordariomycetidae</taxon>
        <taxon>Sordariales</taxon>
        <taxon>Schizotheciaceae</taxon>
        <taxon>Schizothecium</taxon>
    </lineage>
</organism>
<dbReference type="EMBL" id="JAUKUD010000003">
    <property type="protein sequence ID" value="KAK0750471.1"/>
    <property type="molecule type" value="Genomic_DNA"/>
</dbReference>
<feature type="repeat" description="Solcar" evidence="10">
    <location>
        <begin position="111"/>
        <end position="194"/>
    </location>
</feature>
<evidence type="ECO:0000256" key="6">
    <source>
        <dbReference type="ARBA" id="ARBA00022792"/>
    </source>
</evidence>
<feature type="transmembrane region" description="Helical" evidence="13">
    <location>
        <begin position="6"/>
        <end position="25"/>
    </location>
</feature>
<comment type="caution">
    <text evidence="14">The sequence shown here is derived from an EMBL/GenBank/DDBJ whole genome shotgun (WGS) entry which is preliminary data.</text>
</comment>
<evidence type="ECO:0000256" key="9">
    <source>
        <dbReference type="ARBA" id="ARBA00023136"/>
    </source>
</evidence>
<sequence>MSADFWAGYLSGAIGIIIGNPLDVLKVRLQSTPPKPPPPPTLPHHTSSAPLLHTTTTTTPLPLPPRSLTKSFLTGTAAPLLGYGALNALLFVSYNRTLSLLSPSSSPSTLPPLSAVFLSGCLSGLATFSLSTPTELIKCRAQLSPAHHSSWRVARDAFRASGVRGFYRGGGVTAWRDAVGYGFYFWGYEVAMRHAGLGGEGAVGVLVAGGVAGVVTWGSVFPLDVVKTRVQISHRLIGFYPRSYEHNRSLSFDSPLRRTLLLPQAAAPPI</sequence>
<evidence type="ECO:0000256" key="7">
    <source>
        <dbReference type="ARBA" id="ARBA00022989"/>
    </source>
</evidence>
<evidence type="ECO:0000256" key="5">
    <source>
        <dbReference type="ARBA" id="ARBA00022737"/>
    </source>
</evidence>
<accession>A0AA40F3R7</accession>
<evidence type="ECO:0000256" key="4">
    <source>
        <dbReference type="ARBA" id="ARBA00022692"/>
    </source>
</evidence>
<keyword evidence="3 11" id="KW-0813">Transport</keyword>
<feature type="region of interest" description="Disordered" evidence="12">
    <location>
        <begin position="29"/>
        <end position="63"/>
    </location>
</feature>
<keyword evidence="6" id="KW-0999">Mitochondrion inner membrane</keyword>
<dbReference type="GO" id="GO:0005743">
    <property type="term" value="C:mitochondrial inner membrane"/>
    <property type="evidence" value="ECO:0007669"/>
    <property type="project" value="UniProtKB-SubCell"/>
</dbReference>
<evidence type="ECO:0000256" key="3">
    <source>
        <dbReference type="ARBA" id="ARBA00022448"/>
    </source>
</evidence>
<dbReference type="PANTHER" id="PTHR45624">
    <property type="entry name" value="MITOCHONDRIAL BASIC AMINO ACIDS TRANSPORTER-RELATED"/>
    <property type="match status" value="1"/>
</dbReference>
<dbReference type="PRINTS" id="PR00926">
    <property type="entry name" value="MITOCARRIER"/>
</dbReference>
<keyword evidence="5" id="KW-0677">Repeat</keyword>
<dbReference type="Gene3D" id="1.50.40.10">
    <property type="entry name" value="Mitochondrial carrier domain"/>
    <property type="match status" value="2"/>
</dbReference>
<comment type="subcellular location">
    <subcellularLocation>
        <location evidence="1">Mitochondrion inner membrane</location>
        <topology evidence="1">Multi-pass membrane protein</topology>
    </subcellularLocation>
</comment>
<keyword evidence="7 13" id="KW-1133">Transmembrane helix</keyword>
<evidence type="ECO:0000313" key="14">
    <source>
        <dbReference type="EMBL" id="KAK0750471.1"/>
    </source>
</evidence>
<dbReference type="GO" id="GO:0022857">
    <property type="term" value="F:transmembrane transporter activity"/>
    <property type="evidence" value="ECO:0007669"/>
    <property type="project" value="TreeGrafter"/>
</dbReference>
<keyword evidence="4 10" id="KW-0812">Transmembrane</keyword>
<feature type="repeat" description="Solcar" evidence="10">
    <location>
        <begin position="1"/>
        <end position="100"/>
    </location>
</feature>
<evidence type="ECO:0000256" key="13">
    <source>
        <dbReference type="SAM" id="Phobius"/>
    </source>
</evidence>
<dbReference type="PANTHER" id="PTHR45624:SF10">
    <property type="entry name" value="SLC (SOLUTE CARRIER) HOMOLOG"/>
    <property type="match status" value="1"/>
</dbReference>
<keyword evidence="15" id="KW-1185">Reference proteome</keyword>
<evidence type="ECO:0000256" key="2">
    <source>
        <dbReference type="ARBA" id="ARBA00006375"/>
    </source>
</evidence>
<evidence type="ECO:0000256" key="11">
    <source>
        <dbReference type="RuleBase" id="RU000488"/>
    </source>
</evidence>
<evidence type="ECO:0000256" key="8">
    <source>
        <dbReference type="ARBA" id="ARBA00023128"/>
    </source>
</evidence>
<evidence type="ECO:0000256" key="1">
    <source>
        <dbReference type="ARBA" id="ARBA00004448"/>
    </source>
</evidence>
<dbReference type="SUPFAM" id="SSF103506">
    <property type="entry name" value="Mitochondrial carrier"/>
    <property type="match status" value="1"/>
</dbReference>
<feature type="transmembrane region" description="Helical" evidence="13">
    <location>
        <begin position="112"/>
        <end position="130"/>
    </location>
</feature>
<evidence type="ECO:0000256" key="12">
    <source>
        <dbReference type="SAM" id="MobiDB-lite"/>
    </source>
</evidence>
<dbReference type="InterPro" id="IPR018108">
    <property type="entry name" value="MCP_transmembrane"/>
</dbReference>
<name>A0AA40F3R7_9PEZI</name>
<evidence type="ECO:0000256" key="10">
    <source>
        <dbReference type="PROSITE-ProRule" id="PRU00282"/>
    </source>
</evidence>
<dbReference type="PROSITE" id="PS50920">
    <property type="entry name" value="SOLCAR"/>
    <property type="match status" value="2"/>
</dbReference>
<reference evidence="14" key="1">
    <citation type="submission" date="2023-06" db="EMBL/GenBank/DDBJ databases">
        <title>Genome-scale phylogeny and comparative genomics of the fungal order Sordariales.</title>
        <authorList>
            <consortium name="Lawrence Berkeley National Laboratory"/>
            <person name="Hensen N."/>
            <person name="Bonometti L."/>
            <person name="Westerberg I."/>
            <person name="Brannstrom I.O."/>
            <person name="Guillou S."/>
            <person name="Cros-Aarteil S."/>
            <person name="Calhoun S."/>
            <person name="Haridas S."/>
            <person name="Kuo A."/>
            <person name="Mondo S."/>
            <person name="Pangilinan J."/>
            <person name="Riley R."/>
            <person name="LaButti K."/>
            <person name="Andreopoulos B."/>
            <person name="Lipzen A."/>
            <person name="Chen C."/>
            <person name="Yanf M."/>
            <person name="Daum C."/>
            <person name="Ng V."/>
            <person name="Clum A."/>
            <person name="Steindorff A."/>
            <person name="Ohm R."/>
            <person name="Martin F."/>
            <person name="Silar P."/>
            <person name="Natvig D."/>
            <person name="Lalanne C."/>
            <person name="Gautier V."/>
            <person name="Ament-velasquez S.L."/>
            <person name="Kruys A."/>
            <person name="Hutchinson M.I."/>
            <person name="Powell A.J."/>
            <person name="Barry K."/>
            <person name="Miller A.N."/>
            <person name="Grigoriev I.V."/>
            <person name="Debuchy R."/>
            <person name="Gladieux P."/>
            <person name="Thoren M.H."/>
            <person name="Johannesson H."/>
        </authorList>
    </citation>
    <scope>NUCLEOTIDE SEQUENCE</scope>
    <source>
        <strain evidence="14">SMH3187-1</strain>
    </source>
</reference>